<sequence>MDLTLLNYSDLDQNLLETSFLDGKHSEELFYDSLLFDDYKIQDTEDLSTIDQLKPTQEPKLQLKLQRPQQTQLQKPLDQQHNVNLELNLNYTLNSDKLTTQDPIQISQKLQYNPNTIPQIKSEPKQNPYQKISPLPKIEVTNEIPITQKTGTYRSKQSKKPKKTNESIQTKKKHGRALDDGALKIRQRLAKIEDPEIIKNLTQEEKRLRRLERNRLSAKRTRMRKKNEEKDSGGQISELQKIVQQLKNQLNQQTSEIRRLNSVIEYYKSKEEEEEEQQQQEEERLQQQYQKFEQKQELVQRKKQPFGVYNQPLFTIGSNTEITDLENGFFENQTQDSANLLHRKRTREIKKQPNQKLFKTNKKALFTTLFAFCIIAGLCYNFGTSGSGGNELSSQPPSLNRIDRESIGEISWHKKNSNGNGINNNNQQTVEKNEKENPSDQQSNDQNTKIEVDLQSNLESDFDSDFDTKKSSETFNNMIK</sequence>
<dbReference type="PROSITE" id="PS00036">
    <property type="entry name" value="BZIP_BASIC"/>
    <property type="match status" value="1"/>
</dbReference>
<dbReference type="Proteomes" id="UP001150062">
    <property type="component" value="Unassembled WGS sequence"/>
</dbReference>
<feature type="domain" description="BZIP" evidence="2">
    <location>
        <begin position="204"/>
        <end position="267"/>
    </location>
</feature>
<feature type="compositionally biased region" description="Polar residues" evidence="1">
    <location>
        <begin position="439"/>
        <end position="458"/>
    </location>
</feature>
<name>A0ABQ8XWC9_9EUKA</name>
<dbReference type="EMBL" id="JAOAOG010000243">
    <property type="protein sequence ID" value="KAJ6236465.1"/>
    <property type="molecule type" value="Genomic_DNA"/>
</dbReference>
<evidence type="ECO:0000313" key="3">
    <source>
        <dbReference type="EMBL" id="KAJ6236465.1"/>
    </source>
</evidence>
<dbReference type="SUPFAM" id="SSF57959">
    <property type="entry name" value="Leucine zipper domain"/>
    <property type="match status" value="1"/>
</dbReference>
<evidence type="ECO:0000259" key="2">
    <source>
        <dbReference type="PROSITE" id="PS50217"/>
    </source>
</evidence>
<keyword evidence="4" id="KW-1185">Reference proteome</keyword>
<evidence type="ECO:0000256" key="1">
    <source>
        <dbReference type="SAM" id="MobiDB-lite"/>
    </source>
</evidence>
<organism evidence="3 4">
    <name type="scientific">Anaeramoeba flamelloides</name>
    <dbReference type="NCBI Taxonomy" id="1746091"/>
    <lineage>
        <taxon>Eukaryota</taxon>
        <taxon>Metamonada</taxon>
        <taxon>Anaeramoebidae</taxon>
        <taxon>Anaeramoeba</taxon>
    </lineage>
</organism>
<evidence type="ECO:0000313" key="4">
    <source>
        <dbReference type="Proteomes" id="UP001150062"/>
    </source>
</evidence>
<dbReference type="InterPro" id="IPR046347">
    <property type="entry name" value="bZIP_sf"/>
</dbReference>
<feature type="region of interest" description="Disordered" evidence="1">
    <location>
        <begin position="212"/>
        <end position="236"/>
    </location>
</feature>
<feature type="compositionally biased region" description="Basic residues" evidence="1">
    <location>
        <begin position="216"/>
        <end position="225"/>
    </location>
</feature>
<feature type="region of interest" description="Disordered" evidence="1">
    <location>
        <begin position="148"/>
        <end position="177"/>
    </location>
</feature>
<gene>
    <name evidence="3" type="ORF">M0813_27852</name>
</gene>
<accession>A0ABQ8XWC9</accession>
<proteinExistence type="predicted"/>
<reference evidence="3" key="1">
    <citation type="submission" date="2022-08" db="EMBL/GenBank/DDBJ databases">
        <title>Novel sulfate-reducing endosymbionts in the free-living metamonad Anaeramoeba.</title>
        <authorList>
            <person name="Jerlstrom-Hultqvist J."/>
            <person name="Cepicka I."/>
            <person name="Gallot-Lavallee L."/>
            <person name="Salas-Leiva D."/>
            <person name="Curtis B.A."/>
            <person name="Zahonova K."/>
            <person name="Pipaliya S."/>
            <person name="Dacks J."/>
            <person name="Roger A.J."/>
        </authorList>
    </citation>
    <scope>NUCLEOTIDE SEQUENCE</scope>
    <source>
        <strain evidence="3">Schooner1</strain>
    </source>
</reference>
<protein>
    <submittedName>
        <fullName evidence="3">Bzip transcription factor 44</fullName>
    </submittedName>
</protein>
<dbReference type="Pfam" id="PF07716">
    <property type="entry name" value="bZIP_2"/>
    <property type="match status" value="1"/>
</dbReference>
<feature type="region of interest" description="Disordered" evidence="1">
    <location>
        <begin position="412"/>
        <end position="480"/>
    </location>
</feature>
<dbReference type="InterPro" id="IPR004827">
    <property type="entry name" value="bZIP"/>
</dbReference>
<dbReference type="Gene3D" id="1.20.5.170">
    <property type="match status" value="1"/>
</dbReference>
<dbReference type="PROSITE" id="PS50217">
    <property type="entry name" value="BZIP"/>
    <property type="match status" value="1"/>
</dbReference>
<dbReference type="SMART" id="SM00338">
    <property type="entry name" value="BRLZ"/>
    <property type="match status" value="1"/>
</dbReference>
<feature type="compositionally biased region" description="Low complexity" evidence="1">
    <location>
        <begin position="417"/>
        <end position="426"/>
    </location>
</feature>
<comment type="caution">
    <text evidence="3">The sequence shown here is derived from an EMBL/GenBank/DDBJ whole genome shotgun (WGS) entry which is preliminary data.</text>
</comment>